<evidence type="ECO:0000256" key="1">
    <source>
        <dbReference type="SAM" id="MobiDB-lite"/>
    </source>
</evidence>
<dbReference type="AlphaFoldDB" id="A0AAD9NT80"/>
<evidence type="ECO:0000313" key="2">
    <source>
        <dbReference type="EMBL" id="KAK2179813.1"/>
    </source>
</evidence>
<gene>
    <name evidence="2" type="ORF">NP493_471g02019</name>
</gene>
<accession>A0AAD9NT80</accession>
<keyword evidence="3" id="KW-1185">Reference proteome</keyword>
<feature type="region of interest" description="Disordered" evidence="1">
    <location>
        <begin position="55"/>
        <end position="83"/>
    </location>
</feature>
<dbReference type="EMBL" id="JAODUO010000471">
    <property type="protein sequence ID" value="KAK2179813.1"/>
    <property type="molecule type" value="Genomic_DNA"/>
</dbReference>
<name>A0AAD9NT80_RIDPI</name>
<sequence length="139" mass="15261">MQQPVELSRLDAIRCLLMPIRSLQTYSAVCLFVVIRRHRYVSTIRLYTLTTGKRKEKARIADPEQQQQQQQQQQQKQQKDQTALTEISQTTPVTDKNISCVVSVVTTSGVVVSGVVVVVSGVASSSSTTITTIAVAIGI</sequence>
<comment type="caution">
    <text evidence="2">The sequence shown here is derived from an EMBL/GenBank/DDBJ whole genome shotgun (WGS) entry which is preliminary data.</text>
</comment>
<dbReference type="Proteomes" id="UP001209878">
    <property type="component" value="Unassembled WGS sequence"/>
</dbReference>
<evidence type="ECO:0000313" key="3">
    <source>
        <dbReference type="Proteomes" id="UP001209878"/>
    </source>
</evidence>
<proteinExistence type="predicted"/>
<organism evidence="2 3">
    <name type="scientific">Ridgeia piscesae</name>
    <name type="common">Tubeworm</name>
    <dbReference type="NCBI Taxonomy" id="27915"/>
    <lineage>
        <taxon>Eukaryota</taxon>
        <taxon>Metazoa</taxon>
        <taxon>Spiralia</taxon>
        <taxon>Lophotrochozoa</taxon>
        <taxon>Annelida</taxon>
        <taxon>Polychaeta</taxon>
        <taxon>Sedentaria</taxon>
        <taxon>Canalipalpata</taxon>
        <taxon>Sabellida</taxon>
        <taxon>Siboglinidae</taxon>
        <taxon>Ridgeia</taxon>
    </lineage>
</organism>
<protein>
    <submittedName>
        <fullName evidence="2">Uncharacterized protein</fullName>
    </submittedName>
</protein>
<feature type="compositionally biased region" description="Low complexity" evidence="1">
    <location>
        <begin position="65"/>
        <end position="76"/>
    </location>
</feature>
<reference evidence="2" key="1">
    <citation type="journal article" date="2023" name="Mol. Biol. Evol.">
        <title>Third-Generation Sequencing Reveals the Adaptive Role of the Epigenome in Three Deep-Sea Polychaetes.</title>
        <authorList>
            <person name="Perez M."/>
            <person name="Aroh O."/>
            <person name="Sun Y."/>
            <person name="Lan Y."/>
            <person name="Juniper S.K."/>
            <person name="Young C.R."/>
            <person name="Angers B."/>
            <person name="Qian P.Y."/>
        </authorList>
    </citation>
    <scope>NUCLEOTIDE SEQUENCE</scope>
    <source>
        <strain evidence="2">R07B-5</strain>
    </source>
</reference>